<keyword evidence="1" id="KW-0413">Isomerase</keyword>
<organism evidence="1 2">
    <name type="scientific">Streptomyces diastatochromogenes</name>
    <dbReference type="NCBI Taxonomy" id="42236"/>
    <lineage>
        <taxon>Bacteria</taxon>
        <taxon>Bacillati</taxon>
        <taxon>Actinomycetota</taxon>
        <taxon>Actinomycetes</taxon>
        <taxon>Kitasatosporales</taxon>
        <taxon>Streptomycetaceae</taxon>
        <taxon>Streptomyces</taxon>
    </lineage>
</organism>
<dbReference type="Proteomes" id="UP000215483">
    <property type="component" value="Unassembled WGS sequence"/>
</dbReference>
<name>A0A233SRF1_STRDA</name>
<sequence>MTAPTLAPTLAPAPVHDALTLRTLKESLLSVLTEQQRQRLAEDTAATAEQGPQALDPRFPAAGRHYGRGPLPGWADWHVEDGIRALLLTKLRLNGEELAEEAAARYWEGDAAERRGVLRALPFLPIGAAGLPLTDDALRTNDTRLIAAALGPYARTHLDQYRWRQAVLKCLFTGIPLRTVAGLRERRDAELARMALGFAAERRAASRTVPADLWLIATPKN</sequence>
<dbReference type="GO" id="GO:0016853">
    <property type="term" value="F:isomerase activity"/>
    <property type="evidence" value="ECO:0007669"/>
    <property type="project" value="UniProtKB-KW"/>
</dbReference>
<dbReference type="EMBL" id="MCGQ01000007">
    <property type="protein sequence ID" value="OXY98215.1"/>
    <property type="molecule type" value="Genomic_DNA"/>
</dbReference>
<dbReference type="AlphaFoldDB" id="A0A233SRF1"/>
<dbReference type="NCBIfam" id="NF035938">
    <property type="entry name" value="EboA_domain"/>
    <property type="match status" value="1"/>
</dbReference>
<protein>
    <submittedName>
        <fullName evidence="1">Sugar phosphate isomerase</fullName>
    </submittedName>
</protein>
<dbReference type="OrthoDB" id="4328496at2"/>
<keyword evidence="2" id="KW-1185">Reference proteome</keyword>
<evidence type="ECO:0000313" key="1">
    <source>
        <dbReference type="EMBL" id="OXY98215.1"/>
    </source>
</evidence>
<reference evidence="1 2" key="1">
    <citation type="submission" date="2016-07" db="EMBL/GenBank/DDBJ databases">
        <title>Draft genome of Streptomyces diastatochromogenes.</title>
        <authorList>
            <person name="Podduturi R."/>
            <person name="Lukassen M.B."/>
            <person name="Clausen N."/>
            <person name="Nielsen J.L."/>
            <person name="Jorgensen N.O."/>
        </authorList>
    </citation>
    <scope>NUCLEOTIDE SEQUENCE [LARGE SCALE GENOMIC DNA]</scope>
    <source>
        <strain evidence="1 2">DSM 40608</strain>
    </source>
</reference>
<dbReference type="RefSeq" id="WP_094215153.1">
    <property type="nucleotide sequence ID" value="NZ_MCGQ01000007.1"/>
</dbReference>
<gene>
    <name evidence="1" type="ORF">BEK98_04905</name>
</gene>
<evidence type="ECO:0000313" key="2">
    <source>
        <dbReference type="Proteomes" id="UP000215483"/>
    </source>
</evidence>
<proteinExistence type="predicted"/>
<comment type="caution">
    <text evidence="1">The sequence shown here is derived from an EMBL/GenBank/DDBJ whole genome shotgun (WGS) entry which is preliminary data.</text>
</comment>
<dbReference type="InterPro" id="IPR047715">
    <property type="entry name" value="EboA_dom"/>
</dbReference>
<accession>A0A233SRF1</accession>